<name>A0ABT4RVF5_9ACTN</name>
<reference evidence="1" key="1">
    <citation type="submission" date="2022-10" db="EMBL/GenBank/DDBJ databases">
        <title>The WGS of Solirubrobacter sp. CPCC 204708.</title>
        <authorList>
            <person name="Jiang Z."/>
        </authorList>
    </citation>
    <scope>NUCLEOTIDE SEQUENCE</scope>
    <source>
        <strain evidence="1">CPCC 204708</strain>
    </source>
</reference>
<proteinExistence type="predicted"/>
<keyword evidence="2" id="KW-1185">Reference proteome</keyword>
<dbReference type="RefSeq" id="WP_202958718.1">
    <property type="nucleotide sequence ID" value="NZ_JAPCID010000105.1"/>
</dbReference>
<dbReference type="Proteomes" id="UP001147700">
    <property type="component" value="Unassembled WGS sequence"/>
</dbReference>
<evidence type="ECO:0000313" key="2">
    <source>
        <dbReference type="Proteomes" id="UP001147700"/>
    </source>
</evidence>
<sequence length="115" mass="12707">MKKLVVSLVAMAAVLAAAGAIVKLTLPSRAEAARERLTQVAERFVECHSREATYERCETGTEKLMVGERSKRRFTLVSAVEFGPTYEITGTPFGPIKRSCQPDSRYCPNGIWPSE</sequence>
<accession>A0ABT4RVF5</accession>
<evidence type="ECO:0000313" key="1">
    <source>
        <dbReference type="EMBL" id="MDA0142569.1"/>
    </source>
</evidence>
<organism evidence="1 2">
    <name type="scientific">Solirubrobacter deserti</name>
    <dbReference type="NCBI Taxonomy" id="2282478"/>
    <lineage>
        <taxon>Bacteria</taxon>
        <taxon>Bacillati</taxon>
        <taxon>Actinomycetota</taxon>
        <taxon>Thermoleophilia</taxon>
        <taxon>Solirubrobacterales</taxon>
        <taxon>Solirubrobacteraceae</taxon>
        <taxon>Solirubrobacter</taxon>
    </lineage>
</organism>
<gene>
    <name evidence="1" type="ORF">OJ962_34105</name>
</gene>
<dbReference type="EMBL" id="JAPCID010000105">
    <property type="protein sequence ID" value="MDA0142569.1"/>
    <property type="molecule type" value="Genomic_DNA"/>
</dbReference>
<protein>
    <submittedName>
        <fullName evidence="1">Uncharacterized protein</fullName>
    </submittedName>
</protein>
<comment type="caution">
    <text evidence="1">The sequence shown here is derived from an EMBL/GenBank/DDBJ whole genome shotgun (WGS) entry which is preliminary data.</text>
</comment>